<dbReference type="SMART" id="SM00387">
    <property type="entry name" value="HATPase_c"/>
    <property type="match status" value="1"/>
</dbReference>
<evidence type="ECO:0000313" key="12">
    <source>
        <dbReference type="Proteomes" id="UP001220395"/>
    </source>
</evidence>
<keyword evidence="11" id="KW-0547">Nucleotide-binding</keyword>
<dbReference type="Proteomes" id="UP001220395">
    <property type="component" value="Chromosome"/>
</dbReference>
<dbReference type="InterPro" id="IPR004358">
    <property type="entry name" value="Sig_transdc_His_kin-like_C"/>
</dbReference>
<evidence type="ECO:0000256" key="7">
    <source>
        <dbReference type="SAM" id="Coils"/>
    </source>
</evidence>
<feature type="domain" description="Histidine kinase" evidence="8">
    <location>
        <begin position="501"/>
        <end position="725"/>
    </location>
</feature>
<evidence type="ECO:0000256" key="3">
    <source>
        <dbReference type="ARBA" id="ARBA00022553"/>
    </source>
</evidence>
<evidence type="ECO:0000259" key="9">
    <source>
        <dbReference type="PROSITE" id="PS50110"/>
    </source>
</evidence>
<dbReference type="Gene3D" id="3.30.565.10">
    <property type="entry name" value="Histidine kinase-like ATPase, C-terminal domain"/>
    <property type="match status" value="1"/>
</dbReference>
<evidence type="ECO:0000256" key="5">
    <source>
        <dbReference type="ARBA" id="ARBA00022777"/>
    </source>
</evidence>
<dbReference type="InterPro" id="IPR035965">
    <property type="entry name" value="PAS-like_dom_sf"/>
</dbReference>
<dbReference type="CDD" id="cd16919">
    <property type="entry name" value="HATPase_CckA-like"/>
    <property type="match status" value="1"/>
</dbReference>
<dbReference type="InterPro" id="IPR000014">
    <property type="entry name" value="PAS"/>
</dbReference>
<evidence type="ECO:0000256" key="4">
    <source>
        <dbReference type="ARBA" id="ARBA00022679"/>
    </source>
</evidence>
<organism evidence="11 12">
    <name type="scientific">Sphingomonas naphthae</name>
    <dbReference type="NCBI Taxonomy" id="1813468"/>
    <lineage>
        <taxon>Bacteria</taxon>
        <taxon>Pseudomonadati</taxon>
        <taxon>Pseudomonadota</taxon>
        <taxon>Alphaproteobacteria</taxon>
        <taxon>Sphingomonadales</taxon>
        <taxon>Sphingomonadaceae</taxon>
        <taxon>Sphingomonas</taxon>
    </lineage>
</organism>
<dbReference type="InterPro" id="IPR036097">
    <property type="entry name" value="HisK_dim/P_sf"/>
</dbReference>
<feature type="domain" description="Response regulatory" evidence="9">
    <location>
        <begin position="747"/>
        <end position="863"/>
    </location>
</feature>
<dbReference type="SUPFAM" id="SSF55874">
    <property type="entry name" value="ATPase domain of HSP90 chaperone/DNA topoisomerase II/histidine kinase"/>
    <property type="match status" value="1"/>
</dbReference>
<evidence type="ECO:0000256" key="1">
    <source>
        <dbReference type="ARBA" id="ARBA00000085"/>
    </source>
</evidence>
<dbReference type="InterPro" id="IPR001789">
    <property type="entry name" value="Sig_transdc_resp-reg_receiver"/>
</dbReference>
<dbReference type="InterPro" id="IPR000700">
    <property type="entry name" value="PAS-assoc_C"/>
</dbReference>
<dbReference type="InterPro" id="IPR013655">
    <property type="entry name" value="PAS_fold_3"/>
</dbReference>
<dbReference type="Gene3D" id="3.40.50.2300">
    <property type="match status" value="1"/>
</dbReference>
<dbReference type="PANTHER" id="PTHR43065">
    <property type="entry name" value="SENSOR HISTIDINE KINASE"/>
    <property type="match status" value="1"/>
</dbReference>
<keyword evidence="3 6" id="KW-0597">Phosphoprotein</keyword>
<dbReference type="SUPFAM" id="SSF47384">
    <property type="entry name" value="Homodimeric domain of signal transducing histidine kinase"/>
    <property type="match status" value="1"/>
</dbReference>
<keyword evidence="12" id="KW-1185">Reference proteome</keyword>
<name>A0ABY7TIN3_9SPHN</name>
<evidence type="ECO:0000259" key="10">
    <source>
        <dbReference type="PROSITE" id="PS50113"/>
    </source>
</evidence>
<dbReference type="PROSITE" id="PS50110">
    <property type="entry name" value="RESPONSE_REGULATORY"/>
    <property type="match status" value="1"/>
</dbReference>
<dbReference type="InterPro" id="IPR003018">
    <property type="entry name" value="GAF"/>
</dbReference>
<accession>A0ABY7TIN3</accession>
<dbReference type="InterPro" id="IPR036890">
    <property type="entry name" value="HATPase_C_sf"/>
</dbReference>
<keyword evidence="11" id="KW-0067">ATP-binding</keyword>
<evidence type="ECO:0000313" key="11">
    <source>
        <dbReference type="EMBL" id="WCT73072.1"/>
    </source>
</evidence>
<evidence type="ECO:0000256" key="6">
    <source>
        <dbReference type="PROSITE-ProRule" id="PRU00169"/>
    </source>
</evidence>
<dbReference type="RefSeq" id="WP_273687046.1">
    <property type="nucleotide sequence ID" value="NZ_CP117411.1"/>
</dbReference>
<dbReference type="Pfam" id="PF08447">
    <property type="entry name" value="PAS_3"/>
    <property type="match status" value="1"/>
</dbReference>
<dbReference type="GO" id="GO:0005524">
    <property type="term" value="F:ATP binding"/>
    <property type="evidence" value="ECO:0007669"/>
    <property type="project" value="UniProtKB-KW"/>
</dbReference>
<dbReference type="CDD" id="cd00082">
    <property type="entry name" value="HisKA"/>
    <property type="match status" value="1"/>
</dbReference>
<dbReference type="CDD" id="cd00130">
    <property type="entry name" value="PAS"/>
    <property type="match status" value="1"/>
</dbReference>
<dbReference type="SMART" id="SM00065">
    <property type="entry name" value="GAF"/>
    <property type="match status" value="2"/>
</dbReference>
<keyword evidence="7" id="KW-0175">Coiled coil</keyword>
<sequence>MTAGSIERRSAAWTESERLDCLIQAEILDTPSEPAFDDIVWLAKTACDTPIALVSLVDAQRQWFKAKFGVGVDETPIDTSVCALAIHHAGLFEIPDLAADPRTADFSLVTGAPHIRFYAGVPLVTSDGLPLGTLCVIDTAPRPEGLNAMQRTTLLALGAQMVAQIELRTLQRRRDTLAVASRSVGMWDWHVGEDLVVADPRFAALYGVDAERAARGAPIEAFFRHVHPEDRSDLMARVDKAVETLEPFFAEYRLVQPDGSFRWVAAEGRCTIADDGVSKHFPGVSFDITQRRSAEARQAALLRLSDILRDMDDPADIAFAASEILGQTLGVSRAGYGTIDPIAETITVERDWNAPGVTTIAGTLQFRDHGSYIEDLKRGETVLCTNADEDLRTRDQADVLKAITAHSFINMPLHENGAFVALIYINNGTPRVWLPEELLFMEELAARTRSATERRRAEHELAVLTQSLEQQVEERTASLMAAEEQLRQAQKMEAVGQLTGGLAHDFNNMLAGIVGSLEMMQVRIAQGRIGELEKYVTAAQSASRRAAALTHRLLAFSRRQTLDPKPTDINRLVADMEDLIRRTVGPAVQVEVVGAGGLWTTLVDPNQLENALLNLCINARDAMPEGGRITIETANKWLDPRASRERDLPEGQYLSLCVSDTGTGMTPETIKRAFDPFFTTKPLGEGTGLGLSMIYGFARQSGGQVRAYSEVGMGTTMCLYLPRHYGEAEMGSTAEPVSDLPKTGKRTVLVVDDEPTVRMLICELLEDMGHASLEAQDGPTAVTLLNSNTAIDLLITDVGLPGGLNGRQVADAAKVRRPDLKVIFITGFAENAVVGNGQLEPGMRLVTKPFAMNTLTAQVADLLAADR</sequence>
<dbReference type="InterPro" id="IPR005467">
    <property type="entry name" value="His_kinase_dom"/>
</dbReference>
<dbReference type="PROSITE" id="PS50109">
    <property type="entry name" value="HIS_KIN"/>
    <property type="match status" value="1"/>
</dbReference>
<evidence type="ECO:0000259" key="8">
    <source>
        <dbReference type="PROSITE" id="PS50109"/>
    </source>
</evidence>
<gene>
    <name evidence="11" type="ORF">PQ455_15775</name>
</gene>
<dbReference type="SMART" id="SM00388">
    <property type="entry name" value="HisKA"/>
    <property type="match status" value="1"/>
</dbReference>
<comment type="catalytic activity">
    <reaction evidence="1">
        <text>ATP + protein L-histidine = ADP + protein N-phospho-L-histidine.</text>
        <dbReference type="EC" id="2.7.13.3"/>
    </reaction>
</comment>
<dbReference type="SUPFAM" id="SSF55785">
    <property type="entry name" value="PYP-like sensor domain (PAS domain)"/>
    <property type="match status" value="1"/>
</dbReference>
<dbReference type="CDD" id="cd18161">
    <property type="entry name" value="REC_hyHK_blue-like"/>
    <property type="match status" value="1"/>
</dbReference>
<dbReference type="InterPro" id="IPR011006">
    <property type="entry name" value="CheY-like_superfamily"/>
</dbReference>
<keyword evidence="4" id="KW-0808">Transferase</keyword>
<dbReference type="PRINTS" id="PR00344">
    <property type="entry name" value="BCTRLSENSOR"/>
</dbReference>
<dbReference type="PROSITE" id="PS50113">
    <property type="entry name" value="PAC"/>
    <property type="match status" value="1"/>
</dbReference>
<feature type="coiled-coil region" evidence="7">
    <location>
        <begin position="454"/>
        <end position="492"/>
    </location>
</feature>
<dbReference type="InterPro" id="IPR029016">
    <property type="entry name" value="GAF-like_dom_sf"/>
</dbReference>
<dbReference type="PANTHER" id="PTHR43065:SF42">
    <property type="entry name" value="TWO-COMPONENT SENSOR PPRA"/>
    <property type="match status" value="1"/>
</dbReference>
<dbReference type="Gene3D" id="2.10.70.100">
    <property type="match status" value="1"/>
</dbReference>
<evidence type="ECO:0000256" key="2">
    <source>
        <dbReference type="ARBA" id="ARBA00012438"/>
    </source>
</evidence>
<dbReference type="Gene3D" id="3.30.450.20">
    <property type="entry name" value="PAS domain"/>
    <property type="match status" value="1"/>
</dbReference>
<proteinExistence type="predicted"/>
<dbReference type="Pfam" id="PF00512">
    <property type="entry name" value="HisKA"/>
    <property type="match status" value="1"/>
</dbReference>
<feature type="modified residue" description="4-aspartylphosphate" evidence="6">
    <location>
        <position position="797"/>
    </location>
</feature>
<feature type="domain" description="PAC" evidence="10">
    <location>
        <begin position="248"/>
        <end position="300"/>
    </location>
</feature>
<dbReference type="SUPFAM" id="SSF55781">
    <property type="entry name" value="GAF domain-like"/>
    <property type="match status" value="2"/>
</dbReference>
<dbReference type="Pfam" id="PF01590">
    <property type="entry name" value="GAF"/>
    <property type="match status" value="2"/>
</dbReference>
<dbReference type="Pfam" id="PF02518">
    <property type="entry name" value="HATPase_c"/>
    <property type="match status" value="1"/>
</dbReference>
<keyword evidence="5" id="KW-0418">Kinase</keyword>
<dbReference type="InterPro" id="IPR003661">
    <property type="entry name" value="HisK_dim/P_dom"/>
</dbReference>
<dbReference type="EMBL" id="CP117411">
    <property type="protein sequence ID" value="WCT73072.1"/>
    <property type="molecule type" value="Genomic_DNA"/>
</dbReference>
<dbReference type="SUPFAM" id="SSF52172">
    <property type="entry name" value="CheY-like"/>
    <property type="match status" value="1"/>
</dbReference>
<reference evidence="11 12" key="1">
    <citation type="submission" date="2023-02" db="EMBL/GenBank/DDBJ databases">
        <title>Genome sequence of Sphingomonas naphthae.</title>
        <authorList>
            <person name="Kim S."/>
            <person name="Heo J."/>
            <person name="Kwon S.-W."/>
        </authorList>
    </citation>
    <scope>NUCLEOTIDE SEQUENCE [LARGE SCALE GENOMIC DNA]</scope>
    <source>
        <strain evidence="11 12">KACC 18716</strain>
    </source>
</reference>
<dbReference type="EC" id="2.7.13.3" evidence="2"/>
<dbReference type="SMART" id="SM00448">
    <property type="entry name" value="REC"/>
    <property type="match status" value="1"/>
</dbReference>
<dbReference type="Pfam" id="PF00072">
    <property type="entry name" value="Response_reg"/>
    <property type="match status" value="1"/>
</dbReference>
<dbReference type="Gene3D" id="1.10.287.130">
    <property type="match status" value="1"/>
</dbReference>
<dbReference type="Gene3D" id="3.30.450.40">
    <property type="match status" value="2"/>
</dbReference>
<dbReference type="InterPro" id="IPR003594">
    <property type="entry name" value="HATPase_dom"/>
</dbReference>
<protein>
    <recommendedName>
        <fullName evidence="2">histidine kinase</fullName>
        <ecNumber evidence="2">2.7.13.3</ecNumber>
    </recommendedName>
</protein>